<accession>A0A4Y2NPA7</accession>
<comment type="caution">
    <text evidence="1">The sequence shown here is derived from an EMBL/GenBank/DDBJ whole genome shotgun (WGS) entry which is preliminary data.</text>
</comment>
<evidence type="ECO:0000313" key="1">
    <source>
        <dbReference type="EMBL" id="GBN41358.1"/>
    </source>
</evidence>
<dbReference type="EMBL" id="BGPR01009640">
    <property type="protein sequence ID" value="GBN41358.1"/>
    <property type="molecule type" value="Genomic_DNA"/>
</dbReference>
<protein>
    <submittedName>
        <fullName evidence="1">Uncharacterized protein</fullName>
    </submittedName>
</protein>
<keyword evidence="2" id="KW-1185">Reference proteome</keyword>
<reference evidence="1 2" key="1">
    <citation type="journal article" date="2019" name="Sci. Rep.">
        <title>Orb-weaving spider Araneus ventricosus genome elucidates the spidroin gene catalogue.</title>
        <authorList>
            <person name="Kono N."/>
            <person name="Nakamura H."/>
            <person name="Ohtoshi R."/>
            <person name="Moran D.A.P."/>
            <person name="Shinohara A."/>
            <person name="Yoshida Y."/>
            <person name="Fujiwara M."/>
            <person name="Mori M."/>
            <person name="Tomita M."/>
            <person name="Arakawa K."/>
        </authorList>
    </citation>
    <scope>NUCLEOTIDE SEQUENCE [LARGE SCALE GENOMIC DNA]</scope>
</reference>
<sequence>MKKLEGCHSDGAILPELLSLLRTLKAYIPHSLSFSPLTKIALSRKLILKYWNIARVRYCFDEIDESSVSKKKMVVRFVQNFSSFRIASIILFQPEVCAQKPYHRRLRMLHASSNSGKLPKPCGKIHRIFWLLTYNLRVVGCTVRSQHQPDRHLTRLTIPRKASIGYGRHPPDGYYRPVRFSCNLPFADPSHVVIVKSREFVENFSSLNKLAALPRQLVKLSVNCKACRMVRRLAILWGGSRRRVHCESFAHYLLPVCSAKPLVTFSKKFIRFQKRPLAVIDGFHWTNSVLHA</sequence>
<proteinExistence type="predicted"/>
<evidence type="ECO:0000313" key="2">
    <source>
        <dbReference type="Proteomes" id="UP000499080"/>
    </source>
</evidence>
<dbReference type="AlphaFoldDB" id="A0A4Y2NPA7"/>
<dbReference type="Proteomes" id="UP000499080">
    <property type="component" value="Unassembled WGS sequence"/>
</dbReference>
<gene>
    <name evidence="1" type="ORF">AVEN_214086_1</name>
</gene>
<organism evidence="1 2">
    <name type="scientific">Araneus ventricosus</name>
    <name type="common">Orbweaver spider</name>
    <name type="synonym">Epeira ventricosa</name>
    <dbReference type="NCBI Taxonomy" id="182803"/>
    <lineage>
        <taxon>Eukaryota</taxon>
        <taxon>Metazoa</taxon>
        <taxon>Ecdysozoa</taxon>
        <taxon>Arthropoda</taxon>
        <taxon>Chelicerata</taxon>
        <taxon>Arachnida</taxon>
        <taxon>Araneae</taxon>
        <taxon>Araneomorphae</taxon>
        <taxon>Entelegynae</taxon>
        <taxon>Araneoidea</taxon>
        <taxon>Araneidae</taxon>
        <taxon>Araneus</taxon>
    </lineage>
</organism>
<name>A0A4Y2NPA7_ARAVE</name>